<protein>
    <submittedName>
        <fullName evidence="1">Uncharacterized protein</fullName>
    </submittedName>
</protein>
<accession>A0A1W1BCM8</accession>
<organism evidence="1">
    <name type="scientific">hydrothermal vent metagenome</name>
    <dbReference type="NCBI Taxonomy" id="652676"/>
    <lineage>
        <taxon>unclassified sequences</taxon>
        <taxon>metagenomes</taxon>
        <taxon>ecological metagenomes</taxon>
    </lineage>
</organism>
<name>A0A1W1BCM8_9ZZZZ</name>
<dbReference type="EMBL" id="FPHC01000020">
    <property type="protein sequence ID" value="SFV51296.1"/>
    <property type="molecule type" value="Genomic_DNA"/>
</dbReference>
<evidence type="ECO:0000313" key="1">
    <source>
        <dbReference type="EMBL" id="SFV51296.1"/>
    </source>
</evidence>
<gene>
    <name evidence="1" type="ORF">MNB_SV-6-1141</name>
</gene>
<dbReference type="AlphaFoldDB" id="A0A1W1BCM8"/>
<proteinExistence type="predicted"/>
<sequence>MQDIDVEALKKDKDFLANLVLLEEEMNEQKSIEKGYQLLDALLVVSEDEDKINDVFTFILKEAFDKLAEYLSKQRGFDLDVKEELFTARAIYEHAIERYSENDKKGAKELFQVLHYMVDNEELKNSMMVHAVCVMQGKSFDTFISEIVDAEKYDVEDNLAYFLQHFKIDTQEFLESNSKLVEQAKDELKVLEED</sequence>
<reference evidence="1" key="1">
    <citation type="submission" date="2016-10" db="EMBL/GenBank/DDBJ databases">
        <authorList>
            <person name="de Groot N.N."/>
        </authorList>
    </citation>
    <scope>NUCLEOTIDE SEQUENCE</scope>
</reference>